<feature type="compositionally biased region" description="Basic and acidic residues" evidence="1">
    <location>
        <begin position="786"/>
        <end position="807"/>
    </location>
</feature>
<feature type="region of interest" description="Disordered" evidence="1">
    <location>
        <begin position="875"/>
        <end position="896"/>
    </location>
</feature>
<dbReference type="Proteomes" id="UP000594262">
    <property type="component" value="Unplaced"/>
</dbReference>
<evidence type="ECO:0000313" key="2">
    <source>
        <dbReference type="EnsemblMetazoa" id="CLYHEMP023548.1"/>
    </source>
</evidence>
<feature type="region of interest" description="Disordered" evidence="1">
    <location>
        <begin position="65"/>
        <end position="99"/>
    </location>
</feature>
<evidence type="ECO:0000256" key="1">
    <source>
        <dbReference type="SAM" id="MobiDB-lite"/>
    </source>
</evidence>
<feature type="region of interest" description="Disordered" evidence="1">
    <location>
        <begin position="568"/>
        <end position="599"/>
    </location>
</feature>
<feature type="compositionally biased region" description="Basic and acidic residues" evidence="1">
    <location>
        <begin position="578"/>
        <end position="598"/>
    </location>
</feature>
<accession>A0A7M5XK57</accession>
<feature type="compositionally biased region" description="Polar residues" evidence="1">
    <location>
        <begin position="747"/>
        <end position="759"/>
    </location>
</feature>
<reference evidence="2" key="1">
    <citation type="submission" date="2021-01" db="UniProtKB">
        <authorList>
            <consortium name="EnsemblMetazoa"/>
        </authorList>
    </citation>
    <scope>IDENTIFICATION</scope>
</reference>
<dbReference type="GeneID" id="136812510"/>
<name>A0A7M5XK57_9CNID</name>
<feature type="compositionally biased region" description="Acidic residues" evidence="1">
    <location>
        <begin position="77"/>
        <end position="99"/>
    </location>
</feature>
<organism evidence="2 3">
    <name type="scientific">Clytia hemisphaerica</name>
    <dbReference type="NCBI Taxonomy" id="252671"/>
    <lineage>
        <taxon>Eukaryota</taxon>
        <taxon>Metazoa</taxon>
        <taxon>Cnidaria</taxon>
        <taxon>Hydrozoa</taxon>
        <taxon>Hydroidolina</taxon>
        <taxon>Leptothecata</taxon>
        <taxon>Obeliida</taxon>
        <taxon>Clytiidae</taxon>
        <taxon>Clytia</taxon>
    </lineage>
</organism>
<feature type="region of interest" description="Disordered" evidence="1">
    <location>
        <begin position="785"/>
        <end position="815"/>
    </location>
</feature>
<dbReference type="RefSeq" id="XP_066925108.1">
    <property type="nucleotide sequence ID" value="XM_067069007.1"/>
</dbReference>
<dbReference type="AlphaFoldDB" id="A0A7M5XK57"/>
<feature type="compositionally biased region" description="Basic and acidic residues" evidence="1">
    <location>
        <begin position="760"/>
        <end position="770"/>
    </location>
</feature>
<protein>
    <submittedName>
        <fullName evidence="2">Uncharacterized protein</fullName>
    </submittedName>
</protein>
<sequence length="957" mass="106849">MRRDIDEEKFSEEERKLIDDWFNMDVAKETGNIPSRETASFVPPNLRYIYETDAYNDLFAPQENGEQVRVQKRSIDVDDESDVTENDDDVDLMSQNEDDRDERVIEKRDVTDYDVIDDMSLDEEDVPRDMRTREISPADDLYGDEVMDIVEESGFTEPIHHTIVTREAPSNDVQADPNNVNAAAKALDNILVGLGINEDRIIEQTRECIQESLKERRSVDQQFRRHIIHARQVMDEPVHRRSDIIALKRSLEDDQAAEKNMNEKIELCKVIIMDVLKVKAAEWSARNRVASSAADQKSAVFNSASSSFIESAAKPTAPINSAASISELKSQYSPMVPSVLSQAFRNQQEQPKPAAEAAPMFTTITLQPQQPVAQPVPVTASFVQSPRPITQLQESHEIGMQRHFDNAPNPSNTLTAPQPALQAPSVLNQPHLVEHFQQPMFKTFSPQKQYNSQPLAYNRLSYNGNDMVRQNYQMFHQAPPVSMMRQNYQMSQQNSFNEQFHGLKEEASQPIFSYFKQKQPAVLAAPAPVPSLYAPVINKPYELAPRPLSMFPQENMMLNRPIMASYANERASQKPKLSHPDHHHSSTESNENKDKEDWSSSLWFPGGTYSPPPSWLKGQKVHEPVKEPYVPNQPTPQQTQPQYQQNFQPVVPFIASPAQTPEVHPAITQIAGEQRHIEGQPGVVAPFSSLKPYNPFTQERPAVIQQQPDMSRFMGVPAQQQTVPPAVLTFASPQNSAHEVIKAGPQNEVQTINKNSPSKENSKAEEDHDLPGYLGAMDIAKYPLDSTDRLRGGKGQKDEEQAPKRENVINPKSAKGVEMASHAVKNIGTTIGLGDRDINTLVDHVSKNVREVRSLCEKLVHSYDNILKHNCSGAATDSSSAAGGGGNSAQKSELDKRSEIKNTICENLRLTRDTHQTCVANQEQSINEVNAIESTIIGVKVAEFAAAQAAASTSVGA</sequence>
<dbReference type="EnsemblMetazoa" id="CLYHEMT023548.1">
    <property type="protein sequence ID" value="CLYHEMP023548.1"/>
    <property type="gene ID" value="CLYHEMG023548"/>
</dbReference>
<proteinExistence type="predicted"/>
<keyword evidence="3" id="KW-1185">Reference proteome</keyword>
<feature type="region of interest" description="Disordered" evidence="1">
    <location>
        <begin position="742"/>
        <end position="771"/>
    </location>
</feature>
<evidence type="ECO:0000313" key="3">
    <source>
        <dbReference type="Proteomes" id="UP000594262"/>
    </source>
</evidence>